<dbReference type="Ensembl" id="ENSEAST00005014898.2">
    <property type="protein sequence ID" value="ENSEASP00005035330.1"/>
    <property type="gene ID" value="ENSEASG00005009581.2"/>
</dbReference>
<reference evidence="7 8" key="1">
    <citation type="journal article" date="2020" name="Nat. Commun.">
        <title>Donkey genomes provide new insights into domestication and selection for coat color.</title>
        <authorList>
            <person name="Wang"/>
            <person name="C."/>
            <person name="Li"/>
            <person name="H."/>
            <person name="Guo"/>
            <person name="Y."/>
            <person name="Huang"/>
            <person name="J."/>
            <person name="Sun"/>
            <person name="Y."/>
            <person name="Min"/>
            <person name="J."/>
            <person name="Wang"/>
            <person name="J."/>
            <person name="Fang"/>
            <person name="X."/>
            <person name="Zhao"/>
            <person name="Z."/>
            <person name="Wang"/>
            <person name="S."/>
            <person name="Zhang"/>
            <person name="Y."/>
            <person name="Liu"/>
            <person name="Q."/>
            <person name="Jiang"/>
            <person name="Q."/>
            <person name="Wang"/>
            <person name="X."/>
            <person name="Guo"/>
            <person name="Y."/>
            <person name="Yang"/>
            <person name="C."/>
            <person name="Wang"/>
            <person name="Y."/>
            <person name="Tian"/>
            <person name="F."/>
            <person name="Zhuang"/>
            <person name="G."/>
            <person name="Fan"/>
            <person name="Y."/>
            <person name="Gao"/>
            <person name="Q."/>
            <person name="Li"/>
            <person name="Y."/>
            <person name="Ju"/>
            <person name="Z."/>
            <person name="Li"/>
            <person name="J."/>
            <person name="Li"/>
            <person name="R."/>
            <person name="Hou"/>
            <person name="M."/>
            <person name="Yang"/>
            <person name="G."/>
            <person name="Liu"/>
            <person name="G."/>
            <person name="Liu"/>
            <person name="W."/>
            <person name="Guo"/>
            <person name="J."/>
            <person name="Pan"/>
            <person name="S."/>
            <person name="Fan"/>
            <person name="G."/>
            <person name="Zhang"/>
            <person name="W."/>
            <person name="Zhang"/>
            <person name="R."/>
            <person name="Yu"/>
            <person name="J."/>
            <person name="Zhang"/>
            <person name="X."/>
            <person name="Yin"/>
            <person name="Q."/>
            <person name="Ji"/>
            <person name="C."/>
            <person name="Jin"/>
            <person name="Y."/>
            <person name="Yue"/>
            <person name="G."/>
            <person name="Liu"/>
            <person name="M."/>
            <person name="Xu"/>
            <person name="J."/>
            <person name="Liu"/>
            <person name="S."/>
            <person name="Jordana"/>
            <person name="J."/>
            <person name="Noce"/>
            <person name="A."/>
            <person name="Amills"/>
            <person name="M."/>
            <person name="Wu"/>
            <person name="D.D."/>
            <person name="Li"/>
            <person name="S."/>
            <person name="Zhou"/>
            <person name="X. and Zhong"/>
            <person name="J."/>
        </authorList>
    </citation>
    <scope>NUCLEOTIDE SEQUENCE [LARGE SCALE GENOMIC DNA]</scope>
</reference>
<reference evidence="7" key="3">
    <citation type="submission" date="2025-09" db="UniProtKB">
        <authorList>
            <consortium name="Ensembl"/>
        </authorList>
    </citation>
    <scope>IDENTIFICATION</scope>
</reference>
<dbReference type="GO" id="GO:0003723">
    <property type="term" value="F:RNA binding"/>
    <property type="evidence" value="ECO:0007669"/>
    <property type="project" value="TreeGrafter"/>
</dbReference>
<evidence type="ECO:0000256" key="5">
    <source>
        <dbReference type="ARBA" id="ARBA00046623"/>
    </source>
</evidence>
<dbReference type="PANTHER" id="PTHR11847">
    <property type="entry name" value="RIBOSOMAL PROTEIN L15"/>
    <property type="match status" value="1"/>
</dbReference>
<evidence type="ECO:0000313" key="8">
    <source>
        <dbReference type="Proteomes" id="UP000694387"/>
    </source>
</evidence>
<comment type="similarity">
    <text evidence="1 6">Belongs to the eukaryotic ribosomal protein eL15 family.</text>
</comment>
<sequence>MGAPKYIQELWRKKQSGVTRFLLRARCWQYRQLSALHRAPRAPHPPSKGADWIQGQARLCHISHSCTPCWPQTRVPKGATSGRPVHHGVNELKFAQRLQSVAKEQARRRCGALRVPNSYWVGEDSTYKFFRVILTDPFHKPWPREGPPHGWWFSPCSLEKAQYSPASPLPLM</sequence>
<evidence type="ECO:0000256" key="4">
    <source>
        <dbReference type="ARBA" id="ARBA00034092"/>
    </source>
</evidence>
<dbReference type="PANTHER" id="PTHR11847:SF4">
    <property type="entry name" value="LARGE RIBOSOMAL SUBUNIT PROTEIN EL15"/>
    <property type="match status" value="1"/>
</dbReference>
<dbReference type="GeneTree" id="ENSGT00910000144184"/>
<dbReference type="GO" id="GO:0002181">
    <property type="term" value="P:cytoplasmic translation"/>
    <property type="evidence" value="ECO:0007669"/>
    <property type="project" value="TreeGrafter"/>
</dbReference>
<evidence type="ECO:0000256" key="3">
    <source>
        <dbReference type="ARBA" id="ARBA00023274"/>
    </source>
</evidence>
<keyword evidence="2 6" id="KW-0689">Ribosomal protein</keyword>
<reference evidence="7" key="2">
    <citation type="submission" date="2025-08" db="UniProtKB">
        <authorList>
            <consortium name="Ensembl"/>
        </authorList>
    </citation>
    <scope>IDENTIFICATION</scope>
</reference>
<dbReference type="Proteomes" id="UP000694387">
    <property type="component" value="Chromosome 10"/>
</dbReference>
<dbReference type="SMART" id="SM01384">
    <property type="entry name" value="Ribosomal_L15e"/>
    <property type="match status" value="1"/>
</dbReference>
<keyword evidence="8" id="KW-1185">Reference proteome</keyword>
<dbReference type="GO" id="GO:0003735">
    <property type="term" value="F:structural constituent of ribosome"/>
    <property type="evidence" value="ECO:0007669"/>
    <property type="project" value="InterPro"/>
</dbReference>
<dbReference type="InterPro" id="IPR024794">
    <property type="entry name" value="Rbsml_eL15_core_dom_sf"/>
</dbReference>
<dbReference type="SUPFAM" id="SSF54189">
    <property type="entry name" value="Ribosomal proteins S24e, L23 and L15e"/>
    <property type="match status" value="1"/>
</dbReference>
<dbReference type="Pfam" id="PF00827">
    <property type="entry name" value="Ribosomal_L15e"/>
    <property type="match status" value="2"/>
</dbReference>
<name>A0A9L0IC19_EQUAS</name>
<dbReference type="AlphaFoldDB" id="A0A9L0IC19"/>
<comment type="subunit">
    <text evidence="5">Component of the large ribosomal subunit. Interacts with IFIT1 (via TPR repeats 1-4).</text>
</comment>
<evidence type="ECO:0000256" key="1">
    <source>
        <dbReference type="ARBA" id="ARBA00006857"/>
    </source>
</evidence>
<evidence type="ECO:0000256" key="2">
    <source>
        <dbReference type="ARBA" id="ARBA00022980"/>
    </source>
</evidence>
<dbReference type="Gene3D" id="3.40.1120.10">
    <property type="entry name" value="Ribosomal protein l15e"/>
    <property type="match status" value="1"/>
</dbReference>
<accession>A0A9L0IC19</accession>
<organism evidence="7 8">
    <name type="scientific">Equus asinus</name>
    <name type="common">Donkey</name>
    <name type="synonym">Equus africanus asinus</name>
    <dbReference type="NCBI Taxonomy" id="9793"/>
    <lineage>
        <taxon>Eukaryota</taxon>
        <taxon>Metazoa</taxon>
        <taxon>Chordata</taxon>
        <taxon>Craniata</taxon>
        <taxon>Vertebrata</taxon>
        <taxon>Euteleostomi</taxon>
        <taxon>Mammalia</taxon>
        <taxon>Eutheria</taxon>
        <taxon>Laurasiatheria</taxon>
        <taxon>Perissodactyla</taxon>
        <taxon>Equidae</taxon>
        <taxon>Equus</taxon>
    </lineage>
</organism>
<protein>
    <recommendedName>
        <fullName evidence="6">Ribosomal protein L15</fullName>
    </recommendedName>
</protein>
<dbReference type="InterPro" id="IPR012678">
    <property type="entry name" value="Ribosomal_uL23/eL15/eS24_sf"/>
</dbReference>
<proteinExistence type="inferred from homology"/>
<evidence type="ECO:0000313" key="7">
    <source>
        <dbReference type="Ensembl" id="ENSEASP00005035330.1"/>
    </source>
</evidence>
<keyword evidence="3 6" id="KW-0687">Ribonucleoprotein</keyword>
<dbReference type="InterPro" id="IPR000439">
    <property type="entry name" value="Ribosomal_eL15"/>
</dbReference>
<evidence type="ECO:0000256" key="6">
    <source>
        <dbReference type="RuleBase" id="RU000663"/>
    </source>
</evidence>
<comment type="function">
    <text evidence="4">Component of the large ribosomal subunit. The ribosome is a large ribonucleoprotein complex responsible for the synthesis of proteins in the cell.</text>
</comment>
<dbReference type="GO" id="GO:0022625">
    <property type="term" value="C:cytosolic large ribosomal subunit"/>
    <property type="evidence" value="ECO:0007669"/>
    <property type="project" value="TreeGrafter"/>
</dbReference>